<evidence type="ECO:0000313" key="3">
    <source>
        <dbReference type="Proteomes" id="UP000521991"/>
    </source>
</evidence>
<accession>A0A8S7R3I4</accession>
<reference evidence="2 3" key="1">
    <citation type="submission" date="2020-02" db="EMBL/GenBank/DDBJ databases">
        <authorList>
            <consortium name="PulseNet: The National Subtyping Network for Foodborne Disease Surveillance"/>
            <person name="Tarr C.L."/>
            <person name="Trees E."/>
            <person name="Katz L.S."/>
            <person name="Carleton-Romer H.A."/>
            <person name="Stroika S."/>
            <person name="Kucerova Z."/>
            <person name="Roache K.F."/>
            <person name="Sabol A.L."/>
            <person name="Besser J."/>
            <person name="Gerner-Smidt P."/>
        </authorList>
    </citation>
    <scope>NUCLEOTIDE SEQUENCE [LARGE SCALE GENOMIC DNA]</scope>
    <source>
        <strain evidence="2 3">PNUSAE004166</strain>
    </source>
</reference>
<comment type="caution">
    <text evidence="2">The sequence shown here is derived from an EMBL/GenBank/DDBJ whole genome shotgun (WGS) entry which is preliminary data.</text>
</comment>
<feature type="compositionally biased region" description="Polar residues" evidence="1">
    <location>
        <begin position="98"/>
        <end position="107"/>
    </location>
</feature>
<sequence length="132" mass="14314">MPWRLKKSAPVSQLSQKLRPSRNHISQRENPMTEMNKLVTADAVKAALRSEEVRGKLKETIRKTFEAQIDADVEAILDELTGPAEGASAPQAGEGENTADSPVENSSEQPEAQPGAEEQPADVLQPEPATML</sequence>
<dbReference type="Proteomes" id="UP000521991">
    <property type="component" value="Unassembled WGS sequence"/>
</dbReference>
<evidence type="ECO:0000313" key="2">
    <source>
        <dbReference type="EMBL" id="EFH0367816.1"/>
    </source>
</evidence>
<gene>
    <name evidence="2" type="ORF">BGM66_004326</name>
</gene>
<dbReference type="InterPro" id="IPR008544">
    <property type="entry name" value="DUF826"/>
</dbReference>
<organism evidence="2 3">
    <name type="scientific">Escherichia coli</name>
    <dbReference type="NCBI Taxonomy" id="562"/>
    <lineage>
        <taxon>Bacteria</taxon>
        <taxon>Pseudomonadati</taxon>
        <taxon>Pseudomonadota</taxon>
        <taxon>Gammaproteobacteria</taxon>
        <taxon>Enterobacterales</taxon>
        <taxon>Enterobacteriaceae</taxon>
        <taxon>Escherichia</taxon>
    </lineage>
</organism>
<protein>
    <submittedName>
        <fullName evidence="2">DUF826 domain-containing protein</fullName>
    </submittedName>
</protein>
<feature type="compositionally biased region" description="Low complexity" evidence="1">
    <location>
        <begin position="108"/>
        <end position="118"/>
    </location>
</feature>
<feature type="region of interest" description="Disordered" evidence="1">
    <location>
        <begin position="1"/>
        <end position="36"/>
    </location>
</feature>
<evidence type="ECO:0000256" key="1">
    <source>
        <dbReference type="SAM" id="MobiDB-lite"/>
    </source>
</evidence>
<proteinExistence type="predicted"/>
<feature type="region of interest" description="Disordered" evidence="1">
    <location>
        <begin position="76"/>
        <end position="132"/>
    </location>
</feature>
<dbReference type="AlphaFoldDB" id="A0A8S7R3I4"/>
<dbReference type="EMBL" id="AASURL010000102">
    <property type="protein sequence ID" value="EFH0367816.1"/>
    <property type="molecule type" value="Genomic_DNA"/>
</dbReference>
<name>A0A8S7R3I4_ECOLX</name>
<dbReference type="Pfam" id="PF05696">
    <property type="entry name" value="DUF826"/>
    <property type="match status" value="1"/>
</dbReference>